<evidence type="ECO:0000256" key="1">
    <source>
        <dbReference type="ARBA" id="ARBA00022801"/>
    </source>
</evidence>
<accession>A0A8J8CJ70</accession>
<dbReference type="SUPFAM" id="SSF52266">
    <property type="entry name" value="SGNH hydrolase"/>
    <property type="match status" value="1"/>
</dbReference>
<keyword evidence="1" id="KW-0378">Hydrolase</keyword>
<dbReference type="PANTHER" id="PTHR45648">
    <property type="entry name" value="GDSL LIPASE/ACYLHYDROLASE FAMILY PROTEIN (AFU_ORTHOLOGUE AFUA_4G14700)"/>
    <property type="match status" value="1"/>
</dbReference>
<proteinExistence type="predicted"/>
<organism evidence="2 3">
    <name type="scientific">Myxacorys almedinensis A</name>
    <dbReference type="NCBI Taxonomy" id="2690445"/>
    <lineage>
        <taxon>Bacteria</taxon>
        <taxon>Bacillati</taxon>
        <taxon>Cyanobacteriota</taxon>
        <taxon>Cyanophyceae</taxon>
        <taxon>Leptolyngbyales</taxon>
        <taxon>Leptolyngbyaceae</taxon>
        <taxon>Myxacorys</taxon>
        <taxon>Myxacorys almedinensis</taxon>
    </lineage>
</organism>
<dbReference type="InterPro" id="IPR036514">
    <property type="entry name" value="SGNH_hydro_sf"/>
</dbReference>
<dbReference type="InterPro" id="IPR051058">
    <property type="entry name" value="GDSL_Est/Lipase"/>
</dbReference>
<dbReference type="CDD" id="cd01846">
    <property type="entry name" value="fatty_acyltransferase_like"/>
    <property type="match status" value="1"/>
</dbReference>
<dbReference type="Proteomes" id="UP000646053">
    <property type="component" value="Unassembled WGS sequence"/>
</dbReference>
<dbReference type="Pfam" id="PF00657">
    <property type="entry name" value="Lipase_GDSL"/>
    <property type="match status" value="1"/>
</dbReference>
<reference evidence="2" key="1">
    <citation type="submission" date="2019-12" db="EMBL/GenBank/DDBJ databases">
        <title>High-Quality draft genome sequences of three cyanobacteria isolated from the limestone walls of the Old Cathedral of Coimbra.</title>
        <authorList>
            <person name="Tiago I."/>
            <person name="Soares F."/>
            <person name="Portugal A."/>
        </authorList>
    </citation>
    <scope>NUCLEOTIDE SEQUENCE</scope>
    <source>
        <strain evidence="2">A</strain>
    </source>
</reference>
<dbReference type="GO" id="GO:0016788">
    <property type="term" value="F:hydrolase activity, acting on ester bonds"/>
    <property type="evidence" value="ECO:0007669"/>
    <property type="project" value="InterPro"/>
</dbReference>
<gene>
    <name evidence="2" type="ORF">GS601_08350</name>
</gene>
<evidence type="ECO:0000313" key="2">
    <source>
        <dbReference type="EMBL" id="NDJ17301.1"/>
    </source>
</evidence>
<dbReference type="InterPro" id="IPR001087">
    <property type="entry name" value="GDSL"/>
</dbReference>
<name>A0A8J8CJ70_9CYAN</name>
<sequence>MNKQLTLNFDFPNLSVSLPPDLLSFDLSELSRKYTVELSDAAPLIDAANSFLRELSKGGSFSWSIDLKALGFDCQPAAPPISQLVIFGDSLSDRGNLFGVTSQQFPPSPPYFEGRFANGLIWADYLAPQLGIDSDRISSFAVGGAKTGRENIATTLFGLPESLNLPGVLDQIDTFAATTGAYGADPHALYVVWAGSNDLLNLPPDPQGAIAGIRQAVSNISTAITKLADLGAERVLVPNSIDLGLAPFPRRNGVAAQATQASIGFNQALNQALTALEPALGIDIIEVDLFSITQRIAASPGEFGFTNITDPLIEQPNSSNPDGYFWWDQIHPTTQVHQLAADAFEAAIAQSAPVSNGRTQASPTERLIGNGVGLHHPLVTSPAVNRFAESPLFV</sequence>
<evidence type="ECO:0000313" key="3">
    <source>
        <dbReference type="Proteomes" id="UP000646053"/>
    </source>
</evidence>
<dbReference type="RefSeq" id="WP_162422795.1">
    <property type="nucleotide sequence ID" value="NZ_WVIE01000007.1"/>
</dbReference>
<dbReference type="PANTHER" id="PTHR45648:SF22">
    <property type="entry name" value="GDSL LIPASE_ACYLHYDROLASE FAMILY PROTEIN (AFU_ORTHOLOGUE AFUA_4G14700)"/>
    <property type="match status" value="1"/>
</dbReference>
<protein>
    <submittedName>
        <fullName evidence="2">Uncharacterized protein</fullName>
    </submittedName>
</protein>
<keyword evidence="3" id="KW-1185">Reference proteome</keyword>
<dbReference type="Gene3D" id="3.40.50.1110">
    <property type="entry name" value="SGNH hydrolase"/>
    <property type="match status" value="1"/>
</dbReference>
<dbReference type="AlphaFoldDB" id="A0A8J8CJ70"/>
<comment type="caution">
    <text evidence="2">The sequence shown here is derived from an EMBL/GenBank/DDBJ whole genome shotgun (WGS) entry which is preliminary data.</text>
</comment>
<dbReference type="EMBL" id="WVIE01000007">
    <property type="protein sequence ID" value="NDJ17301.1"/>
    <property type="molecule type" value="Genomic_DNA"/>
</dbReference>